<dbReference type="SUPFAM" id="SSF49899">
    <property type="entry name" value="Concanavalin A-like lectins/glucanases"/>
    <property type="match status" value="1"/>
</dbReference>
<evidence type="ECO:0000256" key="1">
    <source>
        <dbReference type="ARBA" id="ARBA00009902"/>
    </source>
</evidence>
<sequence length="544" mass="64033">MKTLNDNTSKKEKHKKATKNKKNYERIYDPKNDYDEILLKHKEMLQDQYYNNLHLSGFAGIISNPNGLGVHKDKFHIFHQWNPYSISENSLMHKGHFYTEDFVKYFNNDLVLKPAIKEDIDGIYSGGSIEHDGKFYLYYTGKVDKDNKHDADENNSYTIVVELDSENNVIEESKKVLFAVDRNRYTEKFSDPKPLFINGKFYLLHGAQKYNSQAALVLYSSDFPDKDFVYEGEIKLSDPLLLWEALMYESPDFFRIGEKDVFLFSTQEVKSRWKKYQTLNNSYFLIGNMDWKNLSFEIEKVQKADLGFDFYAPQLFSNLDEKIMMGKIGQSVDNESHFLDPNWINNLSLPRILNYQNGEITQKIHPNIYNLRNKYAKLENEAKLESRLSNLVFRNIKGDFEVVLQNDSKQKMKISYHKNTLVVDKSKNNIVLNKKFGKKWKIKIENIHFMEIFLDKSIIEIFINHGEYVFSSKYFISGDLSIKTNNLNDNHIFYLKPIQVDWNYKKIVLVSGEVFIDNVKNDEKEAEIKAARIGDWHNVDFEQE</sequence>
<dbReference type="InterPro" id="IPR023296">
    <property type="entry name" value="Glyco_hydro_beta-prop_sf"/>
</dbReference>
<feature type="domain" description="Glycosyl hydrolase family 32 C-terminal" evidence="8">
    <location>
        <begin position="394"/>
        <end position="477"/>
    </location>
</feature>
<keyword evidence="4 5" id="KW-0326">Glycosidase</keyword>
<gene>
    <name evidence="9" type="ORF">QEG99_01220</name>
</gene>
<dbReference type="InterPro" id="IPR051214">
    <property type="entry name" value="GH32_Enzymes"/>
</dbReference>
<dbReference type="InterPro" id="IPR013189">
    <property type="entry name" value="Glyco_hydro_32_C"/>
</dbReference>
<accession>A0ABY8LUI1</accession>
<keyword evidence="10" id="KW-1185">Reference proteome</keyword>
<evidence type="ECO:0000256" key="3">
    <source>
        <dbReference type="ARBA" id="ARBA00022801"/>
    </source>
</evidence>
<evidence type="ECO:0000259" key="8">
    <source>
        <dbReference type="Pfam" id="PF08244"/>
    </source>
</evidence>
<dbReference type="InterPro" id="IPR013148">
    <property type="entry name" value="Glyco_hydro_32_N"/>
</dbReference>
<reference evidence="9" key="1">
    <citation type="submission" date="2023-04" db="EMBL/GenBank/DDBJ databases">
        <title>Completed genome of Mycoplasma lagogenitalium type strain 12MS.</title>
        <authorList>
            <person name="Spergser J."/>
        </authorList>
    </citation>
    <scope>NUCLEOTIDE SEQUENCE</scope>
    <source>
        <strain evidence="9">12MS</strain>
    </source>
</reference>
<dbReference type="PANTHER" id="PTHR43101">
    <property type="entry name" value="BETA-FRUCTOSIDASE"/>
    <property type="match status" value="1"/>
</dbReference>
<comment type="similarity">
    <text evidence="1 5">Belongs to the glycosyl hydrolase 32 family.</text>
</comment>
<proteinExistence type="inferred from homology"/>
<dbReference type="Gene3D" id="2.60.120.560">
    <property type="entry name" value="Exo-inulinase, domain 1"/>
    <property type="match status" value="1"/>
</dbReference>
<evidence type="ECO:0000256" key="6">
    <source>
        <dbReference type="SAM" id="MobiDB-lite"/>
    </source>
</evidence>
<evidence type="ECO:0000256" key="2">
    <source>
        <dbReference type="ARBA" id="ARBA00012758"/>
    </source>
</evidence>
<dbReference type="Proteomes" id="UP001179842">
    <property type="component" value="Chromosome"/>
</dbReference>
<evidence type="ECO:0000259" key="7">
    <source>
        <dbReference type="Pfam" id="PF00251"/>
    </source>
</evidence>
<organism evidence="9 10">
    <name type="scientific">Mesomycoplasma lagogenitalium</name>
    <dbReference type="NCBI Taxonomy" id="171286"/>
    <lineage>
        <taxon>Bacteria</taxon>
        <taxon>Bacillati</taxon>
        <taxon>Mycoplasmatota</taxon>
        <taxon>Mycoplasmoidales</taxon>
        <taxon>Metamycoplasmataceae</taxon>
        <taxon>Mesomycoplasma</taxon>
    </lineage>
</organism>
<evidence type="ECO:0000256" key="4">
    <source>
        <dbReference type="ARBA" id="ARBA00023295"/>
    </source>
</evidence>
<dbReference type="InterPro" id="IPR001362">
    <property type="entry name" value="Glyco_hydro_32"/>
</dbReference>
<feature type="region of interest" description="Disordered" evidence="6">
    <location>
        <begin position="1"/>
        <end position="24"/>
    </location>
</feature>
<dbReference type="EMBL" id="CP122979">
    <property type="protein sequence ID" value="WGI36889.1"/>
    <property type="molecule type" value="Genomic_DNA"/>
</dbReference>
<dbReference type="SUPFAM" id="SSF75005">
    <property type="entry name" value="Arabinanase/levansucrase/invertase"/>
    <property type="match status" value="1"/>
</dbReference>
<feature type="compositionally biased region" description="Basic residues" evidence="6">
    <location>
        <begin position="11"/>
        <end position="21"/>
    </location>
</feature>
<dbReference type="Gene3D" id="2.115.10.20">
    <property type="entry name" value="Glycosyl hydrolase domain, family 43"/>
    <property type="match status" value="1"/>
</dbReference>
<evidence type="ECO:0000313" key="10">
    <source>
        <dbReference type="Proteomes" id="UP001179842"/>
    </source>
</evidence>
<evidence type="ECO:0000256" key="5">
    <source>
        <dbReference type="RuleBase" id="RU362110"/>
    </source>
</evidence>
<name>A0ABY8LUI1_9BACT</name>
<dbReference type="Pfam" id="PF00251">
    <property type="entry name" value="Glyco_hydro_32N"/>
    <property type="match status" value="1"/>
</dbReference>
<protein>
    <recommendedName>
        <fullName evidence="2">beta-fructofuranosidase</fullName>
        <ecNumber evidence="2">3.2.1.26</ecNumber>
    </recommendedName>
</protein>
<dbReference type="RefSeq" id="WP_280102192.1">
    <property type="nucleotide sequence ID" value="NZ_CP122979.1"/>
</dbReference>
<dbReference type="PANTHER" id="PTHR43101:SF1">
    <property type="entry name" value="BETA-FRUCTOSIDASE"/>
    <property type="match status" value="1"/>
</dbReference>
<dbReference type="SMART" id="SM00640">
    <property type="entry name" value="Glyco_32"/>
    <property type="match status" value="1"/>
</dbReference>
<keyword evidence="3 5" id="KW-0378">Hydrolase</keyword>
<dbReference type="Pfam" id="PF08244">
    <property type="entry name" value="Glyco_hydro_32C"/>
    <property type="match status" value="1"/>
</dbReference>
<feature type="domain" description="Glycosyl hydrolase family 32 N-terminal" evidence="7">
    <location>
        <begin position="54"/>
        <end position="362"/>
    </location>
</feature>
<dbReference type="EC" id="3.2.1.26" evidence="2"/>
<evidence type="ECO:0000313" key="9">
    <source>
        <dbReference type="EMBL" id="WGI36889.1"/>
    </source>
</evidence>
<dbReference type="InterPro" id="IPR013320">
    <property type="entry name" value="ConA-like_dom_sf"/>
</dbReference>